<gene>
    <name evidence="3" type="ORF">MOPEL_007_00080</name>
</gene>
<protein>
    <recommendedName>
        <fullName evidence="2">M23ase beta-sheet core domain-containing protein</fullName>
    </recommendedName>
</protein>
<feature type="region of interest" description="Disordered" evidence="1">
    <location>
        <begin position="99"/>
        <end position="124"/>
    </location>
</feature>
<dbReference type="AlphaFoldDB" id="H5UN83"/>
<dbReference type="Pfam" id="PF01551">
    <property type="entry name" value="Peptidase_M23"/>
    <property type="match status" value="1"/>
</dbReference>
<dbReference type="eggNOG" id="COG0739">
    <property type="taxonomic scope" value="Bacteria"/>
</dbReference>
<keyword evidence="4" id="KW-1185">Reference proteome</keyword>
<proteinExistence type="predicted"/>
<dbReference type="STRING" id="1089455.MOPEL_007_00080"/>
<dbReference type="Proteomes" id="UP000004367">
    <property type="component" value="Unassembled WGS sequence"/>
</dbReference>
<evidence type="ECO:0000313" key="4">
    <source>
        <dbReference type="Proteomes" id="UP000004367"/>
    </source>
</evidence>
<evidence type="ECO:0000256" key="1">
    <source>
        <dbReference type="SAM" id="MobiDB-lite"/>
    </source>
</evidence>
<comment type="caution">
    <text evidence="3">The sequence shown here is derived from an EMBL/GenBank/DDBJ whole genome shotgun (WGS) entry which is preliminary data.</text>
</comment>
<organism evidence="3 4">
    <name type="scientific">Mobilicoccus pelagius NBRC 104925</name>
    <dbReference type="NCBI Taxonomy" id="1089455"/>
    <lineage>
        <taxon>Bacteria</taxon>
        <taxon>Bacillati</taxon>
        <taxon>Actinomycetota</taxon>
        <taxon>Actinomycetes</taxon>
        <taxon>Micrococcales</taxon>
        <taxon>Dermatophilaceae</taxon>
        <taxon>Mobilicoccus</taxon>
    </lineage>
</organism>
<dbReference type="SUPFAM" id="SSF51261">
    <property type="entry name" value="Duplicated hybrid motif"/>
    <property type="match status" value="1"/>
</dbReference>
<evidence type="ECO:0000259" key="2">
    <source>
        <dbReference type="Pfam" id="PF01551"/>
    </source>
</evidence>
<dbReference type="EMBL" id="BAFE01000007">
    <property type="protein sequence ID" value="GAB47191.1"/>
    <property type="molecule type" value="Genomic_DNA"/>
</dbReference>
<accession>H5UN83</accession>
<name>H5UN83_9MICO</name>
<dbReference type="InterPro" id="IPR011055">
    <property type="entry name" value="Dup_hybrid_motif"/>
</dbReference>
<evidence type="ECO:0000313" key="3">
    <source>
        <dbReference type="EMBL" id="GAB47191.1"/>
    </source>
</evidence>
<reference evidence="3 4" key="1">
    <citation type="submission" date="2012-02" db="EMBL/GenBank/DDBJ databases">
        <title>Whole genome shotgun sequence of Mobilicoccus pelagius NBRC 104925.</title>
        <authorList>
            <person name="Yoshida Y."/>
            <person name="Hosoyama A."/>
            <person name="Tsuchikane K."/>
            <person name="Katsumata H."/>
            <person name="Yamazaki S."/>
            <person name="Fujita N."/>
        </authorList>
    </citation>
    <scope>NUCLEOTIDE SEQUENCE [LARGE SCALE GENOMIC DNA]</scope>
    <source>
        <strain evidence="3 4">NBRC 104925</strain>
    </source>
</reference>
<sequence length="124" mass="12776">MLAPADGRVAFVGRVAGRAVVSVDHVAPDGVGILRTTYEPVVAAVAVGATIRRGEVLGDLGPAASSHCAATGCLHWGARRDETYVDPMSLLGGRVRLWTPREGSVPPRATHGRDVSGQRAPGTG</sequence>
<dbReference type="InterPro" id="IPR016047">
    <property type="entry name" value="M23ase_b-sheet_dom"/>
</dbReference>
<feature type="domain" description="M23ase beta-sheet core" evidence="2">
    <location>
        <begin position="2"/>
        <end position="87"/>
    </location>
</feature>
<dbReference type="Gene3D" id="2.70.70.10">
    <property type="entry name" value="Glucose Permease (Domain IIA)"/>
    <property type="match status" value="1"/>
</dbReference>